<name>A0A2P6P873_ROSCH</name>
<dbReference type="GO" id="GO:0016787">
    <property type="term" value="F:hydrolase activity"/>
    <property type="evidence" value="ECO:0007669"/>
    <property type="project" value="UniProtKB-KW"/>
</dbReference>
<dbReference type="SUPFAM" id="SSF51445">
    <property type="entry name" value="(Trans)glycosidases"/>
    <property type="match status" value="1"/>
</dbReference>
<evidence type="ECO:0000313" key="3">
    <source>
        <dbReference type="Proteomes" id="UP000238479"/>
    </source>
</evidence>
<accession>A0A2P6P873</accession>
<reference evidence="2 3" key="1">
    <citation type="journal article" date="2018" name="Nat. Genet.">
        <title>The Rosa genome provides new insights in the design of modern roses.</title>
        <authorList>
            <person name="Bendahmane M."/>
        </authorList>
    </citation>
    <scope>NUCLEOTIDE SEQUENCE [LARGE SCALE GENOMIC DNA]</scope>
    <source>
        <strain evidence="3">cv. Old Blush</strain>
    </source>
</reference>
<feature type="compositionally biased region" description="Polar residues" evidence="1">
    <location>
        <begin position="106"/>
        <end position="115"/>
    </location>
</feature>
<protein>
    <submittedName>
        <fullName evidence="2">Putative glycoside hydrolase superfamily</fullName>
    </submittedName>
</protein>
<dbReference type="Gene3D" id="3.20.20.80">
    <property type="entry name" value="Glycosidases"/>
    <property type="match status" value="1"/>
</dbReference>
<dbReference type="EMBL" id="PDCK01000045">
    <property type="protein sequence ID" value="PRQ18138.1"/>
    <property type="molecule type" value="Genomic_DNA"/>
</dbReference>
<evidence type="ECO:0000256" key="1">
    <source>
        <dbReference type="SAM" id="MobiDB-lite"/>
    </source>
</evidence>
<dbReference type="InterPro" id="IPR017853">
    <property type="entry name" value="GH"/>
</dbReference>
<comment type="caution">
    <text evidence="2">The sequence shown here is derived from an EMBL/GenBank/DDBJ whole genome shotgun (WGS) entry which is preliminary data.</text>
</comment>
<keyword evidence="2" id="KW-0378">Hydrolase</keyword>
<dbReference type="Gramene" id="PRQ18138">
    <property type="protein sequence ID" value="PRQ18138"/>
    <property type="gene ID" value="RchiOBHm_Chr7g0202611"/>
</dbReference>
<dbReference type="AlphaFoldDB" id="A0A2P6P873"/>
<feature type="region of interest" description="Disordered" evidence="1">
    <location>
        <begin position="106"/>
        <end position="128"/>
    </location>
</feature>
<proteinExistence type="predicted"/>
<dbReference type="Proteomes" id="UP000238479">
    <property type="component" value="Chromosome 7"/>
</dbReference>
<sequence>MNYVGIKHFVMILHFDLPQALEEKYGGYLNHSFEFLKFSETGVDYGNPTFVFSLVSALEYLIDELVIVGLFGFQCEIWGGSCHKGFDMSLLPQTSLQPALPLQTGLTSPANTHTRPNLAADPSPAAYL</sequence>
<keyword evidence="3" id="KW-1185">Reference proteome</keyword>
<organism evidence="2 3">
    <name type="scientific">Rosa chinensis</name>
    <name type="common">China rose</name>
    <dbReference type="NCBI Taxonomy" id="74649"/>
    <lineage>
        <taxon>Eukaryota</taxon>
        <taxon>Viridiplantae</taxon>
        <taxon>Streptophyta</taxon>
        <taxon>Embryophyta</taxon>
        <taxon>Tracheophyta</taxon>
        <taxon>Spermatophyta</taxon>
        <taxon>Magnoliopsida</taxon>
        <taxon>eudicotyledons</taxon>
        <taxon>Gunneridae</taxon>
        <taxon>Pentapetalae</taxon>
        <taxon>rosids</taxon>
        <taxon>fabids</taxon>
        <taxon>Rosales</taxon>
        <taxon>Rosaceae</taxon>
        <taxon>Rosoideae</taxon>
        <taxon>Rosoideae incertae sedis</taxon>
        <taxon>Rosa</taxon>
    </lineage>
</organism>
<gene>
    <name evidence="2" type="ORF">RchiOBHm_Chr7g0202611</name>
</gene>
<evidence type="ECO:0000313" key="2">
    <source>
        <dbReference type="EMBL" id="PRQ18138.1"/>
    </source>
</evidence>